<dbReference type="PANTHER" id="PTHR43308">
    <property type="entry name" value="OUTER MEMBRANE PROTEIN ALPHA-RELATED"/>
    <property type="match status" value="1"/>
</dbReference>
<protein>
    <recommendedName>
        <fullName evidence="4">SLH domain-containing protein</fullName>
    </recommendedName>
</protein>
<dbReference type="EMBL" id="JBEPMX010000004">
    <property type="protein sequence ID" value="MET3683025.1"/>
    <property type="molecule type" value="Genomic_DNA"/>
</dbReference>
<dbReference type="PROSITE" id="PS51272">
    <property type="entry name" value="SLH"/>
    <property type="match status" value="2"/>
</dbReference>
<evidence type="ECO:0000256" key="2">
    <source>
        <dbReference type="SAM" id="MobiDB-lite"/>
    </source>
</evidence>
<dbReference type="Pfam" id="PF00395">
    <property type="entry name" value="SLH"/>
    <property type="match status" value="2"/>
</dbReference>
<feature type="compositionally biased region" description="Acidic residues" evidence="2">
    <location>
        <begin position="205"/>
        <end position="242"/>
    </location>
</feature>
<proteinExistence type="predicted"/>
<evidence type="ECO:0000313" key="6">
    <source>
        <dbReference type="Proteomes" id="UP001549167"/>
    </source>
</evidence>
<sequence length="251" mass="27647">MKRSTWLSVGMIAAVMILMTVVASAATASEDFSDIDEKTMHYQAIDALYQKGIINGTPDGSFNPENSIYRGHAALMIYRALDLEPGDVEASSFEDFRNDEEENQAIAAMYEQGMIDGYSETEFGLRDYISRGQVAKIIVDAYDIPKDVEDQSFSDVGDTYYDEHINAMAAAGIVQGVGNNEFGVDRDVRRSDFSKMLKGAMDYVNESDESNDDSGNNDDSNNDDSNQDDSNNDDAANNDEQADPPKVLSIE</sequence>
<feature type="domain" description="SLH" evidence="4">
    <location>
        <begin position="148"/>
        <end position="211"/>
    </location>
</feature>
<feature type="domain" description="SLH" evidence="4">
    <location>
        <begin position="28"/>
        <end position="91"/>
    </location>
</feature>
<comment type="caution">
    <text evidence="5">The sequence shown here is derived from an EMBL/GenBank/DDBJ whole genome shotgun (WGS) entry which is preliminary data.</text>
</comment>
<gene>
    <name evidence="5" type="ORF">ABID56_001115</name>
</gene>
<feature type="region of interest" description="Disordered" evidence="2">
    <location>
        <begin position="205"/>
        <end position="251"/>
    </location>
</feature>
<feature type="chain" id="PRO_5046593126" description="SLH domain-containing protein" evidence="3">
    <location>
        <begin position="26"/>
        <end position="251"/>
    </location>
</feature>
<dbReference type="PANTHER" id="PTHR43308:SF5">
    <property type="entry name" value="S-LAYER PROTEIN _ PEPTIDOGLYCAN ENDO-BETA-N-ACETYLGLUCOSAMINIDASE"/>
    <property type="match status" value="1"/>
</dbReference>
<evidence type="ECO:0000256" key="1">
    <source>
        <dbReference type="ARBA" id="ARBA00022729"/>
    </source>
</evidence>
<dbReference type="RefSeq" id="WP_354219622.1">
    <property type="nucleotide sequence ID" value="NZ_JBEPMX010000004.1"/>
</dbReference>
<evidence type="ECO:0000256" key="3">
    <source>
        <dbReference type="SAM" id="SignalP"/>
    </source>
</evidence>
<name>A0ABV2KWF9_9BACI</name>
<keyword evidence="1 3" id="KW-0732">Signal</keyword>
<evidence type="ECO:0000259" key="4">
    <source>
        <dbReference type="PROSITE" id="PS51272"/>
    </source>
</evidence>
<feature type="signal peptide" evidence="3">
    <location>
        <begin position="1"/>
        <end position="25"/>
    </location>
</feature>
<evidence type="ECO:0000313" key="5">
    <source>
        <dbReference type="EMBL" id="MET3683025.1"/>
    </source>
</evidence>
<reference evidence="5 6" key="1">
    <citation type="submission" date="2024-06" db="EMBL/GenBank/DDBJ databases">
        <title>Genomic Encyclopedia of Type Strains, Phase IV (KMG-IV): sequencing the most valuable type-strain genomes for metagenomic binning, comparative biology and taxonomic classification.</title>
        <authorList>
            <person name="Goeker M."/>
        </authorList>
    </citation>
    <scope>NUCLEOTIDE SEQUENCE [LARGE SCALE GENOMIC DNA]</scope>
    <source>
        <strain evidence="5 6">DSM 23520</strain>
    </source>
</reference>
<organism evidence="5 6">
    <name type="scientific">Alkalibacillus flavidus</name>
    <dbReference type="NCBI Taxonomy" id="546021"/>
    <lineage>
        <taxon>Bacteria</taxon>
        <taxon>Bacillati</taxon>
        <taxon>Bacillota</taxon>
        <taxon>Bacilli</taxon>
        <taxon>Bacillales</taxon>
        <taxon>Bacillaceae</taxon>
        <taxon>Alkalibacillus</taxon>
    </lineage>
</organism>
<keyword evidence="6" id="KW-1185">Reference proteome</keyword>
<dbReference type="InterPro" id="IPR001119">
    <property type="entry name" value="SLH_dom"/>
</dbReference>
<accession>A0ABV2KWF9</accession>
<dbReference type="Proteomes" id="UP001549167">
    <property type="component" value="Unassembled WGS sequence"/>
</dbReference>
<dbReference type="InterPro" id="IPR051465">
    <property type="entry name" value="Cell_Envelope_Struct_Comp"/>
</dbReference>